<evidence type="ECO:0000256" key="1">
    <source>
        <dbReference type="PROSITE-ProRule" id="PRU00176"/>
    </source>
</evidence>
<dbReference type="Proteomes" id="UP001189429">
    <property type="component" value="Unassembled WGS sequence"/>
</dbReference>
<dbReference type="Gene3D" id="3.30.70.330">
    <property type="match status" value="1"/>
</dbReference>
<dbReference type="InterPro" id="IPR035979">
    <property type="entry name" value="RBD_domain_sf"/>
</dbReference>
<keyword evidence="5" id="KW-1185">Reference proteome</keyword>
<proteinExistence type="predicted"/>
<dbReference type="Pfam" id="PF00076">
    <property type="entry name" value="RRM_1"/>
    <property type="match status" value="1"/>
</dbReference>
<protein>
    <recommendedName>
        <fullName evidence="3">RRM domain-containing protein</fullName>
    </recommendedName>
</protein>
<dbReference type="InterPro" id="IPR012677">
    <property type="entry name" value="Nucleotide-bd_a/b_plait_sf"/>
</dbReference>
<evidence type="ECO:0000256" key="2">
    <source>
        <dbReference type="SAM" id="MobiDB-lite"/>
    </source>
</evidence>
<evidence type="ECO:0000259" key="3">
    <source>
        <dbReference type="PROSITE" id="PS50102"/>
    </source>
</evidence>
<feature type="region of interest" description="Disordered" evidence="2">
    <location>
        <begin position="1"/>
        <end position="20"/>
    </location>
</feature>
<dbReference type="InterPro" id="IPR000504">
    <property type="entry name" value="RRM_dom"/>
</dbReference>
<dbReference type="SMART" id="SM00360">
    <property type="entry name" value="RRM"/>
    <property type="match status" value="1"/>
</dbReference>
<evidence type="ECO:0000313" key="4">
    <source>
        <dbReference type="EMBL" id="CAK0817059.1"/>
    </source>
</evidence>
<dbReference type="EMBL" id="CAUYUJ010006344">
    <property type="protein sequence ID" value="CAK0817059.1"/>
    <property type="molecule type" value="Genomic_DNA"/>
</dbReference>
<comment type="caution">
    <text evidence="4">The sequence shown here is derived from an EMBL/GenBank/DDBJ whole genome shotgun (WGS) entry which is preliminary data.</text>
</comment>
<organism evidence="4 5">
    <name type="scientific">Prorocentrum cordatum</name>
    <dbReference type="NCBI Taxonomy" id="2364126"/>
    <lineage>
        <taxon>Eukaryota</taxon>
        <taxon>Sar</taxon>
        <taxon>Alveolata</taxon>
        <taxon>Dinophyceae</taxon>
        <taxon>Prorocentrales</taxon>
        <taxon>Prorocentraceae</taxon>
        <taxon>Prorocentrum</taxon>
    </lineage>
</organism>
<keyword evidence="1" id="KW-0694">RNA-binding</keyword>
<accession>A0ABN9RDI3</accession>
<feature type="domain" description="RRM" evidence="3">
    <location>
        <begin position="65"/>
        <end position="133"/>
    </location>
</feature>
<name>A0ABN9RDI3_9DINO</name>
<dbReference type="CDD" id="cd00590">
    <property type="entry name" value="RRM_SF"/>
    <property type="match status" value="1"/>
</dbReference>
<reference evidence="4" key="1">
    <citation type="submission" date="2023-10" db="EMBL/GenBank/DDBJ databases">
        <authorList>
            <person name="Chen Y."/>
            <person name="Shah S."/>
            <person name="Dougan E. K."/>
            <person name="Thang M."/>
            <person name="Chan C."/>
        </authorList>
    </citation>
    <scope>NUCLEOTIDE SEQUENCE [LARGE SCALE GENOMIC DNA]</scope>
</reference>
<gene>
    <name evidence="4" type="ORF">PCOR1329_LOCUS19780</name>
</gene>
<evidence type="ECO:0000313" key="5">
    <source>
        <dbReference type="Proteomes" id="UP001189429"/>
    </source>
</evidence>
<sequence length="133" mass="12855">MAARGAQPKAKVGAGGGRLERPSNAAAAAALGLLQQVLQKQPGAGGVRASGSRGRRVAKDGGGVKVVRLGGVPAGISGAELKANFSSAGTVKMVQLLKGGAGVVRFSTPAEARAAVVLFDGARVGGSALTVAA</sequence>
<dbReference type="PROSITE" id="PS50102">
    <property type="entry name" value="RRM"/>
    <property type="match status" value="1"/>
</dbReference>
<dbReference type="SUPFAM" id="SSF54928">
    <property type="entry name" value="RNA-binding domain, RBD"/>
    <property type="match status" value="1"/>
</dbReference>